<feature type="transmembrane region" description="Helical" evidence="2">
    <location>
        <begin position="59"/>
        <end position="83"/>
    </location>
</feature>
<keyword evidence="2" id="KW-0812">Transmembrane</keyword>
<comment type="caution">
    <text evidence="3">The sequence shown here is derived from an EMBL/GenBank/DDBJ whole genome shotgun (WGS) entry which is preliminary data.</text>
</comment>
<dbReference type="AlphaFoldDB" id="A0A4C1X915"/>
<protein>
    <submittedName>
        <fullName evidence="3">Uncharacterized protein</fullName>
    </submittedName>
</protein>
<accession>A0A4C1X915</accession>
<dbReference type="Proteomes" id="UP000299102">
    <property type="component" value="Unassembled WGS sequence"/>
</dbReference>
<keyword evidence="4" id="KW-1185">Reference proteome</keyword>
<sequence>MANLDATIEFRAPDSSYGNLYPSLLDTMELPWNRPGKDCLAKPVLSWDQRIQTKTTDKWLNVVIGVASVAAAALVCLTTYLIIKHLHKWKQREKTIVSAYENKTSDKSSLDEEPVYEEINSEHDTQNQMNEEVIYECSIIEPKTRAKQAVPDEYVQMTKINKARPKADDQRDTTYLNQVENEIIKKESKREKMESDYLEMRPKHKEVDSKHGTQNRMNKQVLNECVIIKPKTRAKQAVPDEYVQMTKINKARLEADDQRDTTYLNQVENEIIKKESEREKMESDYLDMRPKHEKDDSKHESKVVTAARRHSQPQRRHRCVSGVLGENRVSDGRENWPMERGNGVIWVMGKLTKIALKTTARGIRCSGGRANVGARAAAARLHIHTELRENYQHQKTIIT</sequence>
<keyword evidence="2" id="KW-1133">Transmembrane helix</keyword>
<keyword evidence="2" id="KW-0472">Membrane</keyword>
<feature type="region of interest" description="Disordered" evidence="1">
    <location>
        <begin position="278"/>
        <end position="318"/>
    </location>
</feature>
<dbReference type="EMBL" id="BGZK01000743">
    <property type="protein sequence ID" value="GBP58745.1"/>
    <property type="molecule type" value="Genomic_DNA"/>
</dbReference>
<evidence type="ECO:0000256" key="1">
    <source>
        <dbReference type="SAM" id="MobiDB-lite"/>
    </source>
</evidence>
<gene>
    <name evidence="3" type="ORF">EVAR_35524_1</name>
</gene>
<feature type="compositionally biased region" description="Basic residues" evidence="1">
    <location>
        <begin position="307"/>
        <end position="318"/>
    </location>
</feature>
<proteinExistence type="predicted"/>
<organism evidence="3 4">
    <name type="scientific">Eumeta variegata</name>
    <name type="common">Bagworm moth</name>
    <name type="synonym">Eumeta japonica</name>
    <dbReference type="NCBI Taxonomy" id="151549"/>
    <lineage>
        <taxon>Eukaryota</taxon>
        <taxon>Metazoa</taxon>
        <taxon>Ecdysozoa</taxon>
        <taxon>Arthropoda</taxon>
        <taxon>Hexapoda</taxon>
        <taxon>Insecta</taxon>
        <taxon>Pterygota</taxon>
        <taxon>Neoptera</taxon>
        <taxon>Endopterygota</taxon>
        <taxon>Lepidoptera</taxon>
        <taxon>Glossata</taxon>
        <taxon>Ditrysia</taxon>
        <taxon>Tineoidea</taxon>
        <taxon>Psychidae</taxon>
        <taxon>Oiketicinae</taxon>
        <taxon>Eumeta</taxon>
    </lineage>
</organism>
<name>A0A4C1X915_EUMVA</name>
<reference evidence="3 4" key="1">
    <citation type="journal article" date="2019" name="Commun. Biol.">
        <title>The bagworm genome reveals a unique fibroin gene that provides high tensile strength.</title>
        <authorList>
            <person name="Kono N."/>
            <person name="Nakamura H."/>
            <person name="Ohtoshi R."/>
            <person name="Tomita M."/>
            <person name="Numata K."/>
            <person name="Arakawa K."/>
        </authorList>
    </citation>
    <scope>NUCLEOTIDE SEQUENCE [LARGE SCALE GENOMIC DNA]</scope>
</reference>
<feature type="compositionally biased region" description="Basic and acidic residues" evidence="1">
    <location>
        <begin position="278"/>
        <end position="302"/>
    </location>
</feature>
<evidence type="ECO:0000256" key="2">
    <source>
        <dbReference type="SAM" id="Phobius"/>
    </source>
</evidence>
<evidence type="ECO:0000313" key="4">
    <source>
        <dbReference type="Proteomes" id="UP000299102"/>
    </source>
</evidence>
<evidence type="ECO:0000313" key="3">
    <source>
        <dbReference type="EMBL" id="GBP58745.1"/>
    </source>
</evidence>